<keyword evidence="2" id="KW-1185">Reference proteome</keyword>
<accession>A0AAN8QG68</accession>
<comment type="caution">
    <text evidence="1">The sequence shown here is derived from an EMBL/GenBank/DDBJ whole genome shotgun (WGS) entry which is preliminary data.</text>
</comment>
<dbReference type="AlphaFoldDB" id="A0AAN8QG68"/>
<evidence type="ECO:0000313" key="1">
    <source>
        <dbReference type="EMBL" id="KAK6303440.1"/>
    </source>
</evidence>
<proteinExistence type="predicted"/>
<name>A0AAN8QG68_9TELE</name>
<organism evidence="1 2">
    <name type="scientific">Coregonus suidteri</name>
    <dbReference type="NCBI Taxonomy" id="861788"/>
    <lineage>
        <taxon>Eukaryota</taxon>
        <taxon>Metazoa</taxon>
        <taxon>Chordata</taxon>
        <taxon>Craniata</taxon>
        <taxon>Vertebrata</taxon>
        <taxon>Euteleostomi</taxon>
        <taxon>Actinopterygii</taxon>
        <taxon>Neopterygii</taxon>
        <taxon>Teleostei</taxon>
        <taxon>Protacanthopterygii</taxon>
        <taxon>Salmoniformes</taxon>
        <taxon>Salmonidae</taxon>
        <taxon>Coregoninae</taxon>
        <taxon>Coregonus</taxon>
    </lineage>
</organism>
<sequence>MPCLATQLRSLALATAESDTDFHPSVINFLPTLFAFTRCLLWIVERLEMDGHKVKPSQCSELPQKLKPSPLPIFPSSHPKFLILINCLTVQTILVNKQINHFFLK</sequence>
<feature type="non-terminal residue" evidence="1">
    <location>
        <position position="105"/>
    </location>
</feature>
<evidence type="ECO:0000313" key="2">
    <source>
        <dbReference type="Proteomes" id="UP001356427"/>
    </source>
</evidence>
<dbReference type="Proteomes" id="UP001356427">
    <property type="component" value="Unassembled WGS sequence"/>
</dbReference>
<gene>
    <name evidence="1" type="ORF">J4Q44_G00258940</name>
</gene>
<dbReference type="EMBL" id="JAGTTL010000024">
    <property type="protein sequence ID" value="KAK6303440.1"/>
    <property type="molecule type" value="Genomic_DNA"/>
</dbReference>
<reference evidence="1 2" key="1">
    <citation type="submission" date="2021-04" db="EMBL/GenBank/DDBJ databases">
        <authorList>
            <person name="De Guttry C."/>
            <person name="Zahm M."/>
            <person name="Klopp C."/>
            <person name="Cabau C."/>
            <person name="Louis A."/>
            <person name="Berthelot C."/>
            <person name="Parey E."/>
            <person name="Roest Crollius H."/>
            <person name="Montfort J."/>
            <person name="Robinson-Rechavi M."/>
            <person name="Bucao C."/>
            <person name="Bouchez O."/>
            <person name="Gislard M."/>
            <person name="Lluch J."/>
            <person name="Milhes M."/>
            <person name="Lampietro C."/>
            <person name="Lopez Roques C."/>
            <person name="Donnadieu C."/>
            <person name="Braasch I."/>
            <person name="Desvignes T."/>
            <person name="Postlethwait J."/>
            <person name="Bobe J."/>
            <person name="Wedekind C."/>
            <person name="Guiguen Y."/>
        </authorList>
    </citation>
    <scope>NUCLEOTIDE SEQUENCE [LARGE SCALE GENOMIC DNA]</scope>
    <source>
        <strain evidence="1">Cs_M1</strain>
        <tissue evidence="1">Blood</tissue>
    </source>
</reference>
<protein>
    <submittedName>
        <fullName evidence="1">Uncharacterized protein</fullName>
    </submittedName>
</protein>